<evidence type="ECO:0000313" key="2">
    <source>
        <dbReference type="EMBL" id="SOD94184.1"/>
    </source>
</evidence>
<dbReference type="Proteomes" id="UP000219621">
    <property type="component" value="Unassembled WGS sequence"/>
</dbReference>
<reference evidence="2 3" key="1">
    <citation type="submission" date="2017-09" db="EMBL/GenBank/DDBJ databases">
        <authorList>
            <person name="Ehlers B."/>
            <person name="Leendertz F.H."/>
        </authorList>
    </citation>
    <scope>NUCLEOTIDE SEQUENCE [LARGE SCALE GENOMIC DNA]</scope>
    <source>
        <strain evidence="2 3">USBA 140</strain>
    </source>
</reference>
<dbReference type="InterPro" id="IPR011322">
    <property type="entry name" value="N-reg_PII-like_a/b"/>
</dbReference>
<dbReference type="InterPro" id="IPR015867">
    <property type="entry name" value="N-reg_PII/ATP_PRibTrfase_C"/>
</dbReference>
<proteinExistence type="inferred from homology"/>
<protein>
    <submittedName>
        <fullName evidence="2">Divalent cation tolerance protein</fullName>
    </submittedName>
</protein>
<dbReference type="GO" id="GO:0005507">
    <property type="term" value="F:copper ion binding"/>
    <property type="evidence" value="ECO:0007669"/>
    <property type="project" value="TreeGrafter"/>
</dbReference>
<organism evidence="2 3">
    <name type="scientific">Caenispirillum bisanense</name>
    <dbReference type="NCBI Taxonomy" id="414052"/>
    <lineage>
        <taxon>Bacteria</taxon>
        <taxon>Pseudomonadati</taxon>
        <taxon>Pseudomonadota</taxon>
        <taxon>Alphaproteobacteria</taxon>
        <taxon>Rhodospirillales</taxon>
        <taxon>Novispirillaceae</taxon>
        <taxon>Caenispirillum</taxon>
    </lineage>
</organism>
<evidence type="ECO:0000313" key="3">
    <source>
        <dbReference type="Proteomes" id="UP000219621"/>
    </source>
</evidence>
<dbReference type="PANTHER" id="PTHR23419">
    <property type="entry name" value="DIVALENT CATION TOLERANCE CUTA-RELATED"/>
    <property type="match status" value="1"/>
</dbReference>
<dbReference type="InterPro" id="IPR004323">
    <property type="entry name" value="Ion_tolerance_CutA"/>
</dbReference>
<gene>
    <name evidence="2" type="ORF">SAMN05421508_103397</name>
</gene>
<dbReference type="RefSeq" id="WP_245913419.1">
    <property type="nucleotide sequence ID" value="NZ_OCNJ01000003.1"/>
</dbReference>
<dbReference type="SUPFAM" id="SSF54913">
    <property type="entry name" value="GlnB-like"/>
    <property type="match status" value="1"/>
</dbReference>
<comment type="similarity">
    <text evidence="1">Belongs to the CutA family.</text>
</comment>
<dbReference type="AlphaFoldDB" id="A0A286GGN9"/>
<accession>A0A286GGN9</accession>
<dbReference type="PANTHER" id="PTHR23419:SF8">
    <property type="entry name" value="FI09726P"/>
    <property type="match status" value="1"/>
</dbReference>
<name>A0A286GGN9_9PROT</name>
<sequence length="110" mass="12182">MSSPVLVYMTAATRDEALAIGRTLVEERLAACVNVLGGMTSLYWWDGAVQQDEEVAFLAKTRQGLVDPLIERVKALHSYDCPCIVSLSIQDGNVAFLQWIQDQTSELPRP</sequence>
<dbReference type="EMBL" id="OCNJ01000003">
    <property type="protein sequence ID" value="SOD94184.1"/>
    <property type="molecule type" value="Genomic_DNA"/>
</dbReference>
<dbReference type="Gene3D" id="3.30.70.120">
    <property type="match status" value="1"/>
</dbReference>
<evidence type="ECO:0000256" key="1">
    <source>
        <dbReference type="ARBA" id="ARBA00010169"/>
    </source>
</evidence>
<dbReference type="Pfam" id="PF03091">
    <property type="entry name" value="CutA1"/>
    <property type="match status" value="1"/>
</dbReference>
<keyword evidence="3" id="KW-1185">Reference proteome</keyword>
<dbReference type="GO" id="GO:0010038">
    <property type="term" value="P:response to metal ion"/>
    <property type="evidence" value="ECO:0007669"/>
    <property type="project" value="InterPro"/>
</dbReference>